<protein>
    <submittedName>
        <fullName evidence="1">PPE family protein</fullName>
    </submittedName>
</protein>
<evidence type="ECO:0000313" key="2">
    <source>
        <dbReference type="Proteomes" id="UP000020681"/>
    </source>
</evidence>
<name>A0ABN0QZD3_MYCUL</name>
<comment type="caution">
    <text evidence="1">The sequence shown here is derived from an EMBL/GenBank/DDBJ whole genome shotgun (WGS) entry which is preliminary data.</text>
</comment>
<dbReference type="Proteomes" id="UP000020681">
    <property type="component" value="Unassembled WGS sequence"/>
</dbReference>
<accession>A0ABN0QZD3</accession>
<gene>
    <name evidence="1" type="ORF">I551_3396</name>
</gene>
<sequence>MTTPAQIANPAGLASQAAAVSQAAAATTVEQVGLGNPITNVPGAVMGLASRRHHWSMRPG</sequence>
<organism evidence="1 2">
    <name type="scientific">Mycobacterium ulcerans str. Harvey</name>
    <dbReference type="NCBI Taxonomy" id="1299332"/>
    <lineage>
        <taxon>Bacteria</taxon>
        <taxon>Bacillati</taxon>
        <taxon>Actinomycetota</taxon>
        <taxon>Actinomycetes</taxon>
        <taxon>Mycobacteriales</taxon>
        <taxon>Mycobacteriaceae</taxon>
        <taxon>Mycobacterium</taxon>
        <taxon>Mycobacterium ulcerans group</taxon>
    </lineage>
</organism>
<keyword evidence="2" id="KW-1185">Reference proteome</keyword>
<evidence type="ECO:0000313" key="1">
    <source>
        <dbReference type="EMBL" id="EUA90166.1"/>
    </source>
</evidence>
<dbReference type="EMBL" id="JAOL01000108">
    <property type="protein sequence ID" value="EUA90166.1"/>
    <property type="molecule type" value="Genomic_DNA"/>
</dbReference>
<reference evidence="1 2" key="1">
    <citation type="submission" date="2014-01" db="EMBL/GenBank/DDBJ databases">
        <authorList>
            <person name="Dobos K."/>
            <person name="Lenaerts A."/>
            <person name="Ordway D."/>
            <person name="DeGroote M.A."/>
            <person name="Parker T."/>
            <person name="Sizemore C."/>
            <person name="Tallon L.J."/>
            <person name="Sadzewicz L.K."/>
            <person name="Sengamalay N."/>
            <person name="Fraser C.M."/>
            <person name="Hine E."/>
            <person name="Shefchek K.A."/>
            <person name="Das S.P."/>
            <person name="Tettelin H."/>
        </authorList>
    </citation>
    <scope>NUCLEOTIDE SEQUENCE [LARGE SCALE GENOMIC DNA]</scope>
    <source>
        <strain evidence="1 2">Harvey</strain>
    </source>
</reference>
<proteinExistence type="predicted"/>